<name>A0A2G9TYX4_TELCI</name>
<evidence type="ECO:0000313" key="3">
    <source>
        <dbReference type="EMBL" id="PIO63145.1"/>
    </source>
</evidence>
<evidence type="ECO:0000256" key="1">
    <source>
        <dbReference type="SAM" id="MobiDB-lite"/>
    </source>
</evidence>
<organism evidence="3 4">
    <name type="scientific">Teladorsagia circumcincta</name>
    <name type="common">Brown stomach worm</name>
    <name type="synonym">Ostertagia circumcincta</name>
    <dbReference type="NCBI Taxonomy" id="45464"/>
    <lineage>
        <taxon>Eukaryota</taxon>
        <taxon>Metazoa</taxon>
        <taxon>Ecdysozoa</taxon>
        <taxon>Nematoda</taxon>
        <taxon>Chromadorea</taxon>
        <taxon>Rhabditida</taxon>
        <taxon>Rhabditina</taxon>
        <taxon>Rhabditomorpha</taxon>
        <taxon>Strongyloidea</taxon>
        <taxon>Trichostrongylidae</taxon>
        <taxon>Teladorsagia</taxon>
    </lineage>
</organism>
<feature type="region of interest" description="Disordered" evidence="1">
    <location>
        <begin position="105"/>
        <end position="136"/>
    </location>
</feature>
<dbReference type="InterPro" id="IPR000477">
    <property type="entry name" value="RT_dom"/>
</dbReference>
<proteinExistence type="predicted"/>
<dbReference type="OrthoDB" id="407509at2759"/>
<sequence>MFADDIVLIGNDSRELEKSLEILSNASRSIGLGIHPGKTKWMKNNFTRDYCLRMKGSVIEEVPSYVYLNQAITMDNDLTIEIGRRRKAELKSAILQIREKFPGGQIASQVPKERTKVEEEVEQSGKHQNAEDVQDR</sequence>
<evidence type="ECO:0000313" key="4">
    <source>
        <dbReference type="Proteomes" id="UP000230423"/>
    </source>
</evidence>
<feature type="domain" description="Reverse transcriptase" evidence="2">
    <location>
        <begin position="1"/>
        <end position="59"/>
    </location>
</feature>
<evidence type="ECO:0000259" key="2">
    <source>
        <dbReference type="PROSITE" id="PS50878"/>
    </source>
</evidence>
<reference evidence="3 4" key="1">
    <citation type="submission" date="2015-09" db="EMBL/GenBank/DDBJ databases">
        <title>Draft genome of the parasitic nematode Teladorsagia circumcincta isolate WARC Sus (inbred).</title>
        <authorList>
            <person name="Mitreva M."/>
        </authorList>
    </citation>
    <scope>NUCLEOTIDE SEQUENCE [LARGE SCALE GENOMIC DNA]</scope>
    <source>
        <strain evidence="3 4">S</strain>
    </source>
</reference>
<dbReference type="PROSITE" id="PS50878">
    <property type="entry name" value="RT_POL"/>
    <property type="match status" value="1"/>
</dbReference>
<feature type="compositionally biased region" description="Basic and acidic residues" evidence="1">
    <location>
        <begin position="111"/>
        <end position="136"/>
    </location>
</feature>
<dbReference type="AlphaFoldDB" id="A0A2G9TYX4"/>
<dbReference type="Proteomes" id="UP000230423">
    <property type="component" value="Unassembled WGS sequence"/>
</dbReference>
<accession>A0A2G9TYX4</accession>
<keyword evidence="4" id="KW-1185">Reference proteome</keyword>
<protein>
    <recommendedName>
        <fullName evidence="2">Reverse transcriptase domain-containing protein</fullName>
    </recommendedName>
</protein>
<gene>
    <name evidence="3" type="ORF">TELCIR_15267</name>
</gene>
<dbReference type="EMBL" id="KZ351237">
    <property type="protein sequence ID" value="PIO63145.1"/>
    <property type="molecule type" value="Genomic_DNA"/>
</dbReference>